<dbReference type="Proteomes" id="UP001204376">
    <property type="component" value="Unassembled WGS sequence"/>
</dbReference>
<proteinExistence type="predicted"/>
<dbReference type="RefSeq" id="WP_256538955.1">
    <property type="nucleotide sequence ID" value="NZ_JANHOH010000002.1"/>
</dbReference>
<dbReference type="Pfam" id="PF18845">
    <property type="entry name" value="baeRF_family3"/>
    <property type="match status" value="1"/>
</dbReference>
<evidence type="ECO:0000313" key="1">
    <source>
        <dbReference type="EMBL" id="MCQ6958758.1"/>
    </source>
</evidence>
<gene>
    <name evidence="1" type="ORF">NPE20_12350</name>
</gene>
<comment type="caution">
    <text evidence="1">The sequence shown here is derived from an EMBL/GenBank/DDBJ whole genome shotgun (WGS) entry which is preliminary data.</text>
</comment>
<dbReference type="InterPro" id="IPR041289">
    <property type="entry name" value="Bact_RF_family3"/>
</dbReference>
<dbReference type="EMBL" id="JANHOH010000002">
    <property type="protein sequence ID" value="MCQ6958758.1"/>
    <property type="molecule type" value="Genomic_DNA"/>
</dbReference>
<evidence type="ECO:0008006" key="3">
    <source>
        <dbReference type="Google" id="ProtNLM"/>
    </source>
</evidence>
<name>A0ABT1T2C2_9SPHI</name>
<organism evidence="1 2">
    <name type="scientific">Mucilaginibacter aquariorum</name>
    <dbReference type="NCBI Taxonomy" id="2967225"/>
    <lineage>
        <taxon>Bacteria</taxon>
        <taxon>Pseudomonadati</taxon>
        <taxon>Bacteroidota</taxon>
        <taxon>Sphingobacteriia</taxon>
        <taxon>Sphingobacteriales</taxon>
        <taxon>Sphingobacteriaceae</taxon>
        <taxon>Mucilaginibacter</taxon>
    </lineage>
</organism>
<evidence type="ECO:0000313" key="2">
    <source>
        <dbReference type="Proteomes" id="UP001204376"/>
    </source>
</evidence>
<reference evidence="1 2" key="1">
    <citation type="submission" date="2022-07" db="EMBL/GenBank/DDBJ databases">
        <title>Mucilaginibacter sp. JC4.</title>
        <authorList>
            <person name="Le V."/>
            <person name="Ko S.-R."/>
            <person name="Ahn C.-Y."/>
            <person name="Oh H.-M."/>
        </authorList>
    </citation>
    <scope>NUCLEOTIDE SEQUENCE [LARGE SCALE GENOMIC DNA]</scope>
    <source>
        <strain evidence="1 2">JC4</strain>
    </source>
</reference>
<sequence length="366" mass="40608">MKALLDPGICEVIEAVHYRPALSIILPLEADISLETELPHRLKIAADKAEKELRQYYPDEQCNAMMEKLRALLSGLLIPSGKQGIAIYLSLVFEKIFYLESPVTEKIIVDESFEIRDLLYDAKQDLSFFLLLLSGKETKLFTGNRSALSPLSSNIPKSIYDYVLDGPERVGNFSDMTAHKQTAIDNFLRHIDEELGNVINAHHLPVLIAGPERITGQFKKLSKHGASVIGYVQGNYEAATVPVLTELIVPYIAAWKVRTQQQYLDRLEEAAGQHKLAKGIIEAWAAACNGNGQMLIVEKNYRFAAQHGPEPGVIAAATEPYDHFAYIRDAVDDLMEKVLVGGGDVAFTEDGSLESFGHIALIKYHS</sequence>
<keyword evidence="2" id="KW-1185">Reference proteome</keyword>
<accession>A0ABT1T2C2</accession>
<protein>
    <recommendedName>
        <fullName evidence="3">eRF1 domain-containing protein</fullName>
    </recommendedName>
</protein>